<evidence type="ECO:0000259" key="2">
    <source>
        <dbReference type="Pfam" id="PF13476"/>
    </source>
</evidence>
<dbReference type="EMBL" id="CP012673">
    <property type="protein sequence ID" value="AUX42144.1"/>
    <property type="molecule type" value="Genomic_DNA"/>
</dbReference>
<feature type="domain" description="ATPase AAA-type core" evidence="1">
    <location>
        <begin position="255"/>
        <end position="326"/>
    </location>
</feature>
<gene>
    <name evidence="3" type="ORF">SOCE26_035710</name>
</gene>
<dbReference type="InterPro" id="IPR038729">
    <property type="entry name" value="Rad50/SbcC_AAA"/>
</dbReference>
<organism evidence="3 4">
    <name type="scientific">Sorangium cellulosum</name>
    <name type="common">Polyangium cellulosum</name>
    <dbReference type="NCBI Taxonomy" id="56"/>
    <lineage>
        <taxon>Bacteria</taxon>
        <taxon>Pseudomonadati</taxon>
        <taxon>Myxococcota</taxon>
        <taxon>Polyangia</taxon>
        <taxon>Polyangiales</taxon>
        <taxon>Polyangiaceae</taxon>
        <taxon>Sorangium</taxon>
    </lineage>
</organism>
<feature type="domain" description="Rad50/SbcC-type AAA" evidence="2">
    <location>
        <begin position="5"/>
        <end position="56"/>
    </location>
</feature>
<protein>
    <recommendedName>
        <fullName evidence="5">AAA+ ATPase domain-containing protein</fullName>
    </recommendedName>
</protein>
<dbReference type="GO" id="GO:0006302">
    <property type="term" value="P:double-strand break repair"/>
    <property type="evidence" value="ECO:0007669"/>
    <property type="project" value="InterPro"/>
</dbReference>
<evidence type="ECO:0008006" key="5">
    <source>
        <dbReference type="Google" id="ProtNLM"/>
    </source>
</evidence>
<dbReference type="Pfam" id="PF13476">
    <property type="entry name" value="AAA_23"/>
    <property type="match status" value="1"/>
</dbReference>
<proteinExistence type="predicted"/>
<dbReference type="PANTHER" id="PTHR43581:SF2">
    <property type="entry name" value="EXCINUCLEASE ATPASE SUBUNIT"/>
    <property type="match status" value="1"/>
</dbReference>
<dbReference type="Pfam" id="PF13304">
    <property type="entry name" value="AAA_21"/>
    <property type="match status" value="1"/>
</dbReference>
<evidence type="ECO:0000259" key="1">
    <source>
        <dbReference type="Pfam" id="PF13304"/>
    </source>
</evidence>
<dbReference type="InterPro" id="IPR027417">
    <property type="entry name" value="P-loop_NTPase"/>
</dbReference>
<dbReference type="GO" id="GO:0005524">
    <property type="term" value="F:ATP binding"/>
    <property type="evidence" value="ECO:0007669"/>
    <property type="project" value="InterPro"/>
</dbReference>
<name>A0A2L0ES85_SORCE</name>
<dbReference type="PANTHER" id="PTHR43581">
    <property type="entry name" value="ATP/GTP PHOSPHATASE"/>
    <property type="match status" value="1"/>
</dbReference>
<dbReference type="Proteomes" id="UP000238348">
    <property type="component" value="Chromosome"/>
</dbReference>
<dbReference type="GO" id="GO:0016887">
    <property type="term" value="F:ATP hydrolysis activity"/>
    <property type="evidence" value="ECO:0007669"/>
    <property type="project" value="InterPro"/>
</dbReference>
<accession>A0A2L0ES85</accession>
<dbReference type="InterPro" id="IPR051396">
    <property type="entry name" value="Bact_Antivir_Def_Nuclease"/>
</dbReference>
<reference evidence="3 4" key="1">
    <citation type="submission" date="2015-09" db="EMBL/GenBank/DDBJ databases">
        <title>Sorangium comparison.</title>
        <authorList>
            <person name="Zaburannyi N."/>
            <person name="Bunk B."/>
            <person name="Overmann J."/>
            <person name="Mueller R."/>
        </authorList>
    </citation>
    <scope>NUCLEOTIDE SEQUENCE [LARGE SCALE GENOMIC DNA]</scope>
    <source>
        <strain evidence="3 4">So ce26</strain>
    </source>
</reference>
<evidence type="ECO:0000313" key="3">
    <source>
        <dbReference type="EMBL" id="AUX42144.1"/>
    </source>
</evidence>
<dbReference type="AlphaFoldDB" id="A0A2L0ES85"/>
<dbReference type="Gene3D" id="3.40.50.300">
    <property type="entry name" value="P-loop containing nucleotide triphosphate hydrolases"/>
    <property type="match status" value="2"/>
</dbReference>
<sequence>MRVRRLEIHDLRCFQGKHVLDFADPVTGDARDRVVLVGSNGSGKTTVFDVIEAMLAFVVDPDRPAPILDEAGLVGLTIEQLKGDLFQGERYWQRIVYGKANYSSRSDLAGTVYLRKDGQAASRWSETSDAEALRRHAKEVAQGKAQPLGGLIYFPHDRELRPLRGGTIEPPPDDKPWISRYSSTNQWTGSLEQLWVWQNYLDLERKGRGEAAGELAGSVELLQEALGPGRKVFVREGRVRVTAPWNDASGKPAEVMLDQLPSGERQCVMLLGEIARRQRPHGVLFIDEPEISMHPTLQRQLLSQLRRIARLLEMQVFLATHSPEIVRSVPSAEVRSLDYPESRFDAADESAA</sequence>
<dbReference type="SUPFAM" id="SSF52540">
    <property type="entry name" value="P-loop containing nucleoside triphosphate hydrolases"/>
    <property type="match status" value="1"/>
</dbReference>
<dbReference type="InterPro" id="IPR003959">
    <property type="entry name" value="ATPase_AAA_core"/>
</dbReference>
<evidence type="ECO:0000313" key="4">
    <source>
        <dbReference type="Proteomes" id="UP000238348"/>
    </source>
</evidence>